<evidence type="ECO:0000313" key="1">
    <source>
        <dbReference type="EMBL" id="ETW10051.1"/>
    </source>
</evidence>
<accession>A0A024UU51</accession>
<sequence>MRNLGMCTARLRKLCAKAVAPINLDRVACDLNTLDIDELRDVKRVEDAALNAKVLQLQMAMAKQLTDLETLFCSNVLEMTRQLTAAIESERSQASYSK</sequence>
<dbReference type="VEuPathDB" id="FungiDB:H310_00440"/>
<dbReference type="GeneID" id="20077490"/>
<dbReference type="OrthoDB" id="10580108at2759"/>
<organism evidence="1">
    <name type="scientific">Aphanomyces invadans</name>
    <dbReference type="NCBI Taxonomy" id="157072"/>
    <lineage>
        <taxon>Eukaryota</taxon>
        <taxon>Sar</taxon>
        <taxon>Stramenopiles</taxon>
        <taxon>Oomycota</taxon>
        <taxon>Saprolegniomycetes</taxon>
        <taxon>Saprolegniales</taxon>
        <taxon>Verrucalvaceae</taxon>
        <taxon>Aphanomyces</taxon>
    </lineage>
</organism>
<gene>
    <name evidence="1" type="ORF">H310_00440</name>
</gene>
<reference evidence="1" key="1">
    <citation type="submission" date="2013-12" db="EMBL/GenBank/DDBJ databases">
        <title>The Genome Sequence of Aphanomyces invadans NJM9701.</title>
        <authorList>
            <consortium name="The Broad Institute Genomics Platform"/>
            <person name="Russ C."/>
            <person name="Tyler B."/>
            <person name="van West P."/>
            <person name="Dieguez-Uribeondo J."/>
            <person name="Young S.K."/>
            <person name="Zeng Q."/>
            <person name="Gargeya S."/>
            <person name="Fitzgerald M."/>
            <person name="Abouelleil A."/>
            <person name="Alvarado L."/>
            <person name="Chapman S.B."/>
            <person name="Gainer-Dewar J."/>
            <person name="Goldberg J."/>
            <person name="Griggs A."/>
            <person name="Gujja S."/>
            <person name="Hansen M."/>
            <person name="Howarth C."/>
            <person name="Imamovic A."/>
            <person name="Ireland A."/>
            <person name="Larimer J."/>
            <person name="McCowan C."/>
            <person name="Murphy C."/>
            <person name="Pearson M."/>
            <person name="Poon T.W."/>
            <person name="Priest M."/>
            <person name="Roberts A."/>
            <person name="Saif S."/>
            <person name="Shea T."/>
            <person name="Sykes S."/>
            <person name="Wortman J."/>
            <person name="Nusbaum C."/>
            <person name="Birren B."/>
        </authorList>
    </citation>
    <scope>NUCLEOTIDE SEQUENCE [LARGE SCALE GENOMIC DNA]</scope>
    <source>
        <strain evidence="1">NJM9701</strain>
    </source>
</reference>
<dbReference type="RefSeq" id="XP_008861462.1">
    <property type="nucleotide sequence ID" value="XM_008863240.1"/>
</dbReference>
<dbReference type="EMBL" id="KI913952">
    <property type="protein sequence ID" value="ETW10051.1"/>
    <property type="molecule type" value="Genomic_DNA"/>
</dbReference>
<name>A0A024UU51_9STRA</name>
<protein>
    <submittedName>
        <fullName evidence="1">Uncharacterized protein</fullName>
    </submittedName>
</protein>
<dbReference type="AlphaFoldDB" id="A0A024UU51"/>
<proteinExistence type="predicted"/>